<evidence type="ECO:0000313" key="10">
    <source>
        <dbReference type="RefSeq" id="XP_055874798.1"/>
    </source>
</evidence>
<accession>A0A9W2ZII0</accession>
<dbReference type="OMA" id="PFYFGTY"/>
<dbReference type="RefSeq" id="XP_055874798.1">
    <property type="nucleotide sequence ID" value="XM_056018823.1"/>
</dbReference>
<evidence type="ECO:0000313" key="11">
    <source>
        <dbReference type="RefSeq" id="XP_055874799.1"/>
    </source>
</evidence>
<evidence type="ECO:0000313" key="5">
    <source>
        <dbReference type="RefSeq" id="XP_055874793.1"/>
    </source>
</evidence>
<dbReference type="RefSeq" id="XP_055874794.1">
    <property type="nucleotide sequence ID" value="XM_056018819.1"/>
</dbReference>
<dbReference type="RefSeq" id="XP_055874800.1">
    <property type="nucleotide sequence ID" value="XM_056018825.1"/>
</dbReference>
<evidence type="ECO:0000313" key="12">
    <source>
        <dbReference type="RefSeq" id="XP_055874800.1"/>
    </source>
</evidence>
<protein>
    <submittedName>
        <fullName evidence="3 4">Spermatogenesis-associated protein 20-like</fullName>
    </submittedName>
</protein>
<evidence type="ECO:0000313" key="2">
    <source>
        <dbReference type="Proteomes" id="UP001165740"/>
    </source>
</evidence>
<evidence type="ECO:0000259" key="1">
    <source>
        <dbReference type="Pfam" id="PF03190"/>
    </source>
</evidence>
<dbReference type="RefSeq" id="XP_055874791.1">
    <property type="nucleotide sequence ID" value="XM_056018816.1"/>
</dbReference>
<keyword evidence="2" id="KW-1185">Reference proteome</keyword>
<dbReference type="RefSeq" id="XP_055874799.1">
    <property type="nucleotide sequence ID" value="XM_056018824.1"/>
</dbReference>
<dbReference type="RefSeq" id="XP_055874795.1">
    <property type="nucleotide sequence ID" value="XM_056018820.1"/>
</dbReference>
<dbReference type="PIRSF" id="PIRSF006402">
    <property type="entry name" value="UCP006402_thioredoxin"/>
    <property type="match status" value="1"/>
</dbReference>
<gene>
    <name evidence="3 4 5 6 7 8 9 10 11 12" type="primary">LOC106053415</name>
</gene>
<dbReference type="SUPFAM" id="SSF48208">
    <property type="entry name" value="Six-hairpin glycosidases"/>
    <property type="match status" value="1"/>
</dbReference>
<dbReference type="GeneID" id="106053415"/>
<dbReference type="RefSeq" id="XP_055874797.1">
    <property type="nucleotide sequence ID" value="XM_056018822.1"/>
</dbReference>
<organism evidence="2 8">
    <name type="scientific">Biomphalaria glabrata</name>
    <name type="common">Bloodfluke planorb</name>
    <name type="synonym">Freshwater snail</name>
    <dbReference type="NCBI Taxonomy" id="6526"/>
    <lineage>
        <taxon>Eukaryota</taxon>
        <taxon>Metazoa</taxon>
        <taxon>Spiralia</taxon>
        <taxon>Lophotrochozoa</taxon>
        <taxon>Mollusca</taxon>
        <taxon>Gastropoda</taxon>
        <taxon>Heterobranchia</taxon>
        <taxon>Euthyneura</taxon>
        <taxon>Panpulmonata</taxon>
        <taxon>Hygrophila</taxon>
        <taxon>Lymnaeoidea</taxon>
        <taxon>Planorbidae</taxon>
        <taxon>Biomphalaria</taxon>
    </lineage>
</organism>
<dbReference type="PANTHER" id="PTHR42899:SF1">
    <property type="entry name" value="SPERMATOGENESIS-ASSOCIATED PROTEIN 20"/>
    <property type="match status" value="1"/>
</dbReference>
<reference evidence="3 4" key="1">
    <citation type="submission" date="2025-04" db="UniProtKB">
        <authorList>
            <consortium name="RefSeq"/>
        </authorList>
    </citation>
    <scope>IDENTIFICATION</scope>
</reference>
<evidence type="ECO:0000313" key="9">
    <source>
        <dbReference type="RefSeq" id="XP_055874797.1"/>
    </source>
</evidence>
<name>A0A9W2ZII0_BIOGL</name>
<evidence type="ECO:0000313" key="3">
    <source>
        <dbReference type="RefSeq" id="XP_055874791.1"/>
    </source>
</evidence>
<dbReference type="InterPro" id="IPR036249">
    <property type="entry name" value="Thioredoxin-like_sf"/>
</dbReference>
<dbReference type="InterPro" id="IPR012341">
    <property type="entry name" value="6hp_glycosidase-like_sf"/>
</dbReference>
<dbReference type="Gene3D" id="1.50.10.10">
    <property type="match status" value="1"/>
</dbReference>
<evidence type="ECO:0000313" key="8">
    <source>
        <dbReference type="RefSeq" id="XP_055874796.1"/>
    </source>
</evidence>
<dbReference type="CDD" id="cd02955">
    <property type="entry name" value="SSP411"/>
    <property type="match status" value="1"/>
</dbReference>
<dbReference type="Pfam" id="PF03190">
    <property type="entry name" value="Thioredox_DsbH"/>
    <property type="match status" value="1"/>
</dbReference>
<dbReference type="GO" id="GO:0005975">
    <property type="term" value="P:carbohydrate metabolic process"/>
    <property type="evidence" value="ECO:0007669"/>
    <property type="project" value="InterPro"/>
</dbReference>
<dbReference type="InterPro" id="IPR024705">
    <property type="entry name" value="Ssp411"/>
</dbReference>
<dbReference type="AlphaFoldDB" id="A0A9W2ZII0"/>
<dbReference type="SUPFAM" id="SSF52833">
    <property type="entry name" value="Thioredoxin-like"/>
    <property type="match status" value="1"/>
</dbReference>
<evidence type="ECO:0000313" key="7">
    <source>
        <dbReference type="RefSeq" id="XP_055874795.1"/>
    </source>
</evidence>
<dbReference type="InterPro" id="IPR008928">
    <property type="entry name" value="6-hairpin_glycosidase_sf"/>
</dbReference>
<dbReference type="RefSeq" id="XP_055874796.1">
    <property type="nucleotide sequence ID" value="XM_056018821.1"/>
</dbReference>
<proteinExistence type="predicted"/>
<dbReference type="InterPro" id="IPR004879">
    <property type="entry name" value="Ssp411-like_TRX"/>
</dbReference>
<dbReference type="Proteomes" id="UP001165740">
    <property type="component" value="Chromosome 2"/>
</dbReference>
<feature type="domain" description="Spermatogenesis-associated protein 20-like TRX" evidence="1">
    <location>
        <begin position="26"/>
        <end position="188"/>
    </location>
</feature>
<sequence>MLRNSIKCAYNLKFFRAMSSNPLEFTNRLSEEKSPYLLQHSHNPVNWYPWGNEAFKKAKEENKPIFLSVGYSTCHWCHVMERESFENVEIGKILNDNFVSIKVDREERPDVDKVYMTFVQATTGSGGWPMSVWLTPDLKPILGGTYFPPDDRYYNRPGFKSILEIIIKHWKDKQSDIESQGTKILDALMRHLHASDHANHSVPSKEVFLKCLHMYKKSFDEEEGGFGSAPKFPQPVIFNLLFRIFNEDPTSGTGVQALQMCLFTLTKMSAGGIHDHICQGFHRYSTDRKWHVPHFEKMLYDQAQLAVSYVDAFQITKNSEFADVAQDIFTYVNRDLSHPEGGFYSAEDADSLPESSSDHKKEGAFCVWEKKELENHLSENVVKENSVKLSDVFCHFYGIKEGGNVDPLQDPHEELKGKNVLIVSSTVEDTAAAFGLTTDTVTQALAQCISILFQVRQQRPKPHLDNKIVTAWNGLMISGFARGAQALSDPSLIKRAIQAASFVRQHLYQSGTLLRSCYTTENKEVTQISVPIHGFVDDYAYIIRGLLDLYEACFDDRWVAWAEELQVKQNELFWDEEDGGFFSASEDNSLVLRLKEDQDGAEPSANSVSAMNLLRLSAILNKPDWSAMAERIFKVYAERIQKVPMAVPELVSALVFYHSNRRQIVIVGDKESDDTRELIATVHRHFLPNKVLLATDGKTDEFLKENLSLMDSFQKLEDKATAYVCQNFTCSLPVNSSEELEKILQGS</sequence>
<evidence type="ECO:0000313" key="6">
    <source>
        <dbReference type="RefSeq" id="XP_055874794.1"/>
    </source>
</evidence>
<dbReference type="RefSeq" id="XP_055874792.1">
    <property type="nucleotide sequence ID" value="XM_056018817.1"/>
</dbReference>
<dbReference type="PANTHER" id="PTHR42899">
    <property type="entry name" value="SPERMATOGENESIS-ASSOCIATED PROTEIN 20"/>
    <property type="match status" value="1"/>
</dbReference>
<dbReference type="Gene3D" id="3.40.30.10">
    <property type="entry name" value="Glutaredoxin"/>
    <property type="match status" value="1"/>
</dbReference>
<evidence type="ECO:0000313" key="4">
    <source>
        <dbReference type="RefSeq" id="XP_055874792.1"/>
    </source>
</evidence>
<dbReference type="OrthoDB" id="1923667at2759"/>
<dbReference type="RefSeq" id="XP_055874793.1">
    <property type="nucleotide sequence ID" value="XM_056018818.1"/>
</dbReference>